<proteinExistence type="predicted"/>
<protein>
    <submittedName>
        <fullName evidence="1">Uncharacterized protein</fullName>
    </submittedName>
</protein>
<comment type="caution">
    <text evidence="1">The sequence shown here is derived from an EMBL/GenBank/DDBJ whole genome shotgun (WGS) entry which is preliminary data.</text>
</comment>
<evidence type="ECO:0000313" key="1">
    <source>
        <dbReference type="EMBL" id="KAJ2814179.1"/>
    </source>
</evidence>
<dbReference type="Proteomes" id="UP001140096">
    <property type="component" value="Unassembled WGS sequence"/>
</dbReference>
<name>A0ACC1LT68_9FUNG</name>
<reference evidence="1" key="1">
    <citation type="submission" date="2022-07" db="EMBL/GenBank/DDBJ databases">
        <title>Phylogenomic reconstructions and comparative analyses of Kickxellomycotina fungi.</title>
        <authorList>
            <person name="Reynolds N.K."/>
            <person name="Stajich J.E."/>
            <person name="Barry K."/>
            <person name="Grigoriev I.V."/>
            <person name="Crous P."/>
            <person name="Smith M.E."/>
        </authorList>
    </citation>
    <scope>NUCLEOTIDE SEQUENCE</scope>
    <source>
        <strain evidence="1">CBS 102833</strain>
    </source>
</reference>
<gene>
    <name evidence="1" type="ORF">H4S07_000077</name>
</gene>
<keyword evidence="2" id="KW-1185">Reference proteome</keyword>
<dbReference type="EMBL" id="JANBUP010000002">
    <property type="protein sequence ID" value="KAJ2814179.1"/>
    <property type="molecule type" value="Genomic_DNA"/>
</dbReference>
<accession>A0ACC1LT68</accession>
<sequence>MSDSILPADWPHSADSKSVSRLLSGYSGTKIFTKATQSVGTQPLKFYLSSFNNKRAIVEAIKNNGGMTLQHKYIGKADIIIKPTLTQIDSFSAVGVVCTPHLILRSLQAGRMLDTEDYLLEEEESDESEESGSGESGASEAPGSEESDESDESEESKEFESGVANGQLATTPHAETRSPSEEAANESESSGGSQQTVETPKRRQQQQQSRLSLTPASSAIGDIRYLYADSDELDPDDRYVNDMLSLRSRSIEDLVTGTADSPDSQNNRSADISDNDFRVKTKLDAAARDPREMLDLALTDSPADSLANSPTSSVNHSPQFSPNNTADSQRIHEQEGPDEYNLALRTPSPQAPTAERVPSPIPQQTPSRSMFERIKSVFLSSQSIIPSPSSFSSRKSPKANGSKSRSPIKPAALNTQFSQGSWASSSLSMEGTPERSASPELVMPPTQAPLSPAFAYIESPEDAPTSSRSEASPLGQEFGLELSNPPDGESQDPNPLMGSGVLRSESPELSSLPSISSKAKPVVRDTTRAKPSTPYPTTYSMEEELTLPPAAPTAVWTGLGKRRRTSDRDSGYGHRPTPVVVVGRDDNEPTSPGSSGQSLFLSQERPPPVTNKSQSVDNIYATPTGRRVRMRVVPFSPSKRIRMSTLESPEATSANATGVLQPMSDNGDLAATTISTPEAAATISAPEAALNSSVHTDLTAVSPMEELARLTQLSRTAHMEVAAPQVNGQLSSSQLPSLASISGITDTAADNVTDHEAQANSEPDRPRMTTMPTDSTSSTVSTPVLDSSSRHESDVDEPEVEAVAPLSEPLVISGLFANEGAAAGLRLNIPCGEITADTLDAPQSQPVPESPSHHSDNSDAASDADDPDAMDVVNIDAENDADDDESDVEIKDAGDIEQVGVSPSHMLSGELTSTARNTPEACVEPAAIQGEKEEESRRHTELLDHSQRVEDGDAFWRIEDVEEPLKLGSEHTPRNGSHQGRAWPATSQTFKSPARMANGNARTPEAISKSQPRATRSRRASTARVVSMCQRLLTLHKLGDNDGRLGLQLGDGLLSSRTVLGSDALESSRLASHDFSNAPSPARRAQFSGAMRVFGDNAPEMNDSERLAYLRKLKGLMVDTSLTPKQAMAILYRCTGDWVIARKFIISGEASVPSGRVWSAEDDQALQQGMDLDKMEELRQQKGNVEVYRRLQFLNTFHGPKE</sequence>
<organism evidence="1 2">
    <name type="scientific">Coemansia furcata</name>
    <dbReference type="NCBI Taxonomy" id="417177"/>
    <lineage>
        <taxon>Eukaryota</taxon>
        <taxon>Fungi</taxon>
        <taxon>Fungi incertae sedis</taxon>
        <taxon>Zoopagomycota</taxon>
        <taxon>Kickxellomycotina</taxon>
        <taxon>Kickxellomycetes</taxon>
        <taxon>Kickxellales</taxon>
        <taxon>Kickxellaceae</taxon>
        <taxon>Coemansia</taxon>
    </lineage>
</organism>
<evidence type="ECO:0000313" key="2">
    <source>
        <dbReference type="Proteomes" id="UP001140096"/>
    </source>
</evidence>